<evidence type="ECO:0000313" key="3">
    <source>
        <dbReference type="Proteomes" id="UP000799772"/>
    </source>
</evidence>
<comment type="caution">
    <text evidence="2">The sequence shown here is derived from an EMBL/GenBank/DDBJ whole genome shotgun (WGS) entry which is preliminary data.</text>
</comment>
<dbReference type="Proteomes" id="UP000799772">
    <property type="component" value="Unassembled WGS sequence"/>
</dbReference>
<feature type="domain" description="BTB" evidence="1">
    <location>
        <begin position="39"/>
        <end position="106"/>
    </location>
</feature>
<dbReference type="SUPFAM" id="SSF54695">
    <property type="entry name" value="POZ domain"/>
    <property type="match status" value="1"/>
</dbReference>
<evidence type="ECO:0000259" key="1">
    <source>
        <dbReference type="PROSITE" id="PS50097"/>
    </source>
</evidence>
<evidence type="ECO:0000313" key="2">
    <source>
        <dbReference type="EMBL" id="KAF2102271.1"/>
    </source>
</evidence>
<reference evidence="2" key="1">
    <citation type="journal article" date="2020" name="Stud. Mycol.">
        <title>101 Dothideomycetes genomes: a test case for predicting lifestyles and emergence of pathogens.</title>
        <authorList>
            <person name="Haridas S."/>
            <person name="Albert R."/>
            <person name="Binder M."/>
            <person name="Bloem J."/>
            <person name="Labutti K."/>
            <person name="Salamov A."/>
            <person name="Andreopoulos B."/>
            <person name="Baker S."/>
            <person name="Barry K."/>
            <person name="Bills G."/>
            <person name="Bluhm B."/>
            <person name="Cannon C."/>
            <person name="Castanera R."/>
            <person name="Culley D."/>
            <person name="Daum C."/>
            <person name="Ezra D."/>
            <person name="Gonzalez J."/>
            <person name="Henrissat B."/>
            <person name="Kuo A."/>
            <person name="Liang C."/>
            <person name="Lipzen A."/>
            <person name="Lutzoni F."/>
            <person name="Magnuson J."/>
            <person name="Mondo S."/>
            <person name="Nolan M."/>
            <person name="Ohm R."/>
            <person name="Pangilinan J."/>
            <person name="Park H.-J."/>
            <person name="Ramirez L."/>
            <person name="Alfaro M."/>
            <person name="Sun H."/>
            <person name="Tritt A."/>
            <person name="Yoshinaga Y."/>
            <person name="Zwiers L.-H."/>
            <person name="Turgeon B."/>
            <person name="Goodwin S."/>
            <person name="Spatafora J."/>
            <person name="Crous P."/>
            <person name="Grigoriev I."/>
        </authorList>
    </citation>
    <scope>NUCLEOTIDE SEQUENCE</scope>
    <source>
        <strain evidence="2">CBS 133067</strain>
    </source>
</reference>
<keyword evidence="3" id="KW-1185">Reference proteome</keyword>
<dbReference type="PROSITE" id="PS50097">
    <property type="entry name" value="BTB"/>
    <property type="match status" value="1"/>
</dbReference>
<accession>A0A9P4IQA1</accession>
<dbReference type="InterPro" id="IPR000210">
    <property type="entry name" value="BTB/POZ_dom"/>
</dbReference>
<gene>
    <name evidence="2" type="ORF">NA57DRAFT_54191</name>
</gene>
<dbReference type="PANTHER" id="PTHR47843">
    <property type="entry name" value="BTB DOMAIN-CONTAINING PROTEIN-RELATED"/>
    <property type="match status" value="1"/>
</dbReference>
<dbReference type="InterPro" id="IPR011333">
    <property type="entry name" value="SKP1/BTB/POZ_sf"/>
</dbReference>
<dbReference type="OrthoDB" id="6359816at2759"/>
<dbReference type="CDD" id="cd18186">
    <property type="entry name" value="BTB_POZ_ZBTB_KLHL-like"/>
    <property type="match status" value="1"/>
</dbReference>
<organism evidence="2 3">
    <name type="scientific">Rhizodiscina lignyota</name>
    <dbReference type="NCBI Taxonomy" id="1504668"/>
    <lineage>
        <taxon>Eukaryota</taxon>
        <taxon>Fungi</taxon>
        <taxon>Dikarya</taxon>
        <taxon>Ascomycota</taxon>
        <taxon>Pezizomycotina</taxon>
        <taxon>Dothideomycetes</taxon>
        <taxon>Pleosporomycetidae</taxon>
        <taxon>Aulographales</taxon>
        <taxon>Rhizodiscinaceae</taxon>
        <taxon>Rhizodiscina</taxon>
    </lineage>
</organism>
<protein>
    <recommendedName>
        <fullName evidence="1">BTB domain-containing protein</fullName>
    </recommendedName>
</protein>
<dbReference type="PANTHER" id="PTHR47843:SF5">
    <property type="entry name" value="BTB_POZ DOMAIN PROTEIN"/>
    <property type="match status" value="1"/>
</dbReference>
<proteinExistence type="predicted"/>
<dbReference type="Gene3D" id="3.30.710.10">
    <property type="entry name" value="Potassium Channel Kv1.1, Chain A"/>
    <property type="match status" value="1"/>
</dbReference>
<dbReference type="EMBL" id="ML978123">
    <property type="protein sequence ID" value="KAF2102271.1"/>
    <property type="molecule type" value="Genomic_DNA"/>
</dbReference>
<sequence length="315" mass="35801">MANNSQQAGSASIHQVPREWQRELYLETLKKMRRASEYTDFTITLGAEEFKVHRVVISSHSRYFDNACSGKFKEANDARIELKGDTLDAVKAMVQYFYTLDVSPLPEGCQTTDNDHPGAVHSLLSETDVLIRLADIHTIADKYEVASLAELATMRLDQLLKDNPFRKIWSLESIVDLLANIYTNTVDGAKIREVLREHILTRNLQKFVNNPKAKVAMMHHPEFLMDMLTGFAREVSGATLGCGADEHYGAVLVRQNCHGHSCDRMGHVLENEVIRAFFPGAASHPRDRDNSLLSNRIDHRTIPTDYDDWARHHFR</sequence>
<dbReference type="SMART" id="SM00225">
    <property type="entry name" value="BTB"/>
    <property type="match status" value="1"/>
</dbReference>
<name>A0A9P4IQA1_9PEZI</name>
<dbReference type="Pfam" id="PF00651">
    <property type="entry name" value="BTB"/>
    <property type="match status" value="1"/>
</dbReference>
<dbReference type="AlphaFoldDB" id="A0A9P4IQA1"/>